<dbReference type="SUPFAM" id="SSF53067">
    <property type="entry name" value="Actin-like ATPase domain"/>
    <property type="match status" value="1"/>
</dbReference>
<comment type="caution">
    <text evidence="4">The sequence shown here is derived from an EMBL/GenBank/DDBJ whole genome shotgun (WGS) entry which is preliminary data.</text>
</comment>
<proteinExistence type="predicted"/>
<gene>
    <name evidence="4" type="ORF">S01H1_38565</name>
</gene>
<dbReference type="PANTHER" id="PTHR43095:SF5">
    <property type="entry name" value="XYLULOSE KINASE"/>
    <property type="match status" value="1"/>
</dbReference>
<evidence type="ECO:0000313" key="4">
    <source>
        <dbReference type="EMBL" id="GAG06099.1"/>
    </source>
</evidence>
<evidence type="ECO:0000256" key="1">
    <source>
        <dbReference type="ARBA" id="ARBA00022679"/>
    </source>
</evidence>
<dbReference type="GO" id="GO:0016301">
    <property type="term" value="F:kinase activity"/>
    <property type="evidence" value="ECO:0007669"/>
    <property type="project" value="UniProtKB-KW"/>
</dbReference>
<keyword evidence="1" id="KW-0808">Transferase</keyword>
<dbReference type="Pfam" id="PF00370">
    <property type="entry name" value="FGGY_N"/>
    <property type="match status" value="1"/>
</dbReference>
<dbReference type="InterPro" id="IPR050406">
    <property type="entry name" value="FGGY_Carb_Kinase"/>
</dbReference>
<name>X0UJX0_9ZZZZ</name>
<reference evidence="4" key="1">
    <citation type="journal article" date="2014" name="Front. Microbiol.">
        <title>High frequency of phylogenetically diverse reductive dehalogenase-homologous genes in deep subseafloor sedimentary metagenomes.</title>
        <authorList>
            <person name="Kawai M."/>
            <person name="Futagami T."/>
            <person name="Toyoda A."/>
            <person name="Takaki Y."/>
            <person name="Nishi S."/>
            <person name="Hori S."/>
            <person name="Arai W."/>
            <person name="Tsubouchi T."/>
            <person name="Morono Y."/>
            <person name="Uchiyama I."/>
            <person name="Ito T."/>
            <person name="Fujiyama A."/>
            <person name="Inagaki F."/>
            <person name="Takami H."/>
        </authorList>
    </citation>
    <scope>NUCLEOTIDE SEQUENCE</scope>
    <source>
        <strain evidence="4">Expedition CK06-06</strain>
    </source>
</reference>
<dbReference type="AlphaFoldDB" id="X0UJX0"/>
<feature type="domain" description="Carbohydrate kinase FGGY N-terminal" evidence="3">
    <location>
        <begin position="7"/>
        <end position="245"/>
    </location>
</feature>
<dbReference type="InterPro" id="IPR043129">
    <property type="entry name" value="ATPase_NBD"/>
</dbReference>
<dbReference type="InterPro" id="IPR018484">
    <property type="entry name" value="FGGY_N"/>
</dbReference>
<feature type="non-terminal residue" evidence="4">
    <location>
        <position position="1"/>
    </location>
</feature>
<evidence type="ECO:0000259" key="3">
    <source>
        <dbReference type="Pfam" id="PF00370"/>
    </source>
</evidence>
<accession>X0UJX0</accession>
<protein>
    <recommendedName>
        <fullName evidence="3">Carbohydrate kinase FGGY N-terminal domain-containing protein</fullName>
    </recommendedName>
</protein>
<dbReference type="PANTHER" id="PTHR43095">
    <property type="entry name" value="SUGAR KINASE"/>
    <property type="match status" value="1"/>
</dbReference>
<organism evidence="4">
    <name type="scientific">marine sediment metagenome</name>
    <dbReference type="NCBI Taxonomy" id="412755"/>
    <lineage>
        <taxon>unclassified sequences</taxon>
        <taxon>metagenomes</taxon>
        <taxon>ecological metagenomes</taxon>
    </lineage>
</organism>
<evidence type="ECO:0000256" key="2">
    <source>
        <dbReference type="ARBA" id="ARBA00022777"/>
    </source>
</evidence>
<feature type="non-terminal residue" evidence="4">
    <location>
        <position position="268"/>
    </location>
</feature>
<keyword evidence="2" id="KW-0418">Kinase</keyword>
<dbReference type="GO" id="GO:0005975">
    <property type="term" value="P:carbohydrate metabolic process"/>
    <property type="evidence" value="ECO:0007669"/>
    <property type="project" value="InterPro"/>
</dbReference>
<sequence>RIIRELLLGIDIGTSNVKATLFNLTGEIISAASKEYPTSRPKLNWAEQNPEDWWTILCSILNKLFKEKKELSENIIAIGVSSQSWGCCPLSADGSCVRPAITWMDRRATNECNMIKKIVGSKYPISIDPSYIYPKILWIKKSEPENYTATHKFINVAGYINFRLTGTFISDFSQEDPFQIAIRTITPGETEHLCKEIGIDYEKLPSFSESFQIIGKVSKKASSESGLRTGIPVIAGAMDTSAASLAVGSVDQGQAMYVAGQAGAIVVC</sequence>
<dbReference type="Gene3D" id="3.30.420.40">
    <property type="match status" value="1"/>
</dbReference>
<dbReference type="EMBL" id="BARS01024287">
    <property type="protein sequence ID" value="GAG06099.1"/>
    <property type="molecule type" value="Genomic_DNA"/>
</dbReference>